<feature type="domain" description="Bacillithiol biosynthesis BshC N-terminal Rossmann-like" evidence="1">
    <location>
        <begin position="301"/>
        <end position="350"/>
    </location>
</feature>
<accession>A0A948RWG0</accession>
<dbReference type="Pfam" id="PF24850">
    <property type="entry name" value="CC_BshC"/>
    <property type="match status" value="1"/>
</dbReference>
<organism evidence="3 4">
    <name type="scientific">Eiseniibacteriota bacterium</name>
    <dbReference type="NCBI Taxonomy" id="2212470"/>
    <lineage>
        <taxon>Bacteria</taxon>
        <taxon>Candidatus Eiseniibacteriota</taxon>
    </lineage>
</organism>
<protein>
    <submittedName>
        <fullName evidence="3">Bacillithiol biosynthesis BshC</fullName>
    </submittedName>
</protein>
<evidence type="ECO:0000259" key="2">
    <source>
        <dbReference type="Pfam" id="PF24850"/>
    </source>
</evidence>
<dbReference type="Proteomes" id="UP000777784">
    <property type="component" value="Unassembled WGS sequence"/>
</dbReference>
<comment type="caution">
    <text evidence="3">The sequence shown here is derived from an EMBL/GenBank/DDBJ whole genome shotgun (WGS) entry which is preliminary data.</text>
</comment>
<dbReference type="AlphaFoldDB" id="A0A948RWG0"/>
<dbReference type="EMBL" id="JAHJDP010000048">
    <property type="protein sequence ID" value="MBU2691231.1"/>
    <property type="molecule type" value="Genomic_DNA"/>
</dbReference>
<name>A0A948RWG0_UNCEI</name>
<evidence type="ECO:0000313" key="4">
    <source>
        <dbReference type="Proteomes" id="UP000777784"/>
    </source>
</evidence>
<feature type="domain" description="Bacillithiol biosynthesis BshC N-terminal Rossmann-like" evidence="1">
    <location>
        <begin position="52"/>
        <end position="293"/>
    </location>
</feature>
<evidence type="ECO:0000259" key="1">
    <source>
        <dbReference type="Pfam" id="PF10079"/>
    </source>
</evidence>
<evidence type="ECO:0000313" key="3">
    <source>
        <dbReference type="EMBL" id="MBU2691231.1"/>
    </source>
</evidence>
<dbReference type="Pfam" id="PF10079">
    <property type="entry name" value="Rossmann-like_BshC"/>
    <property type="match status" value="2"/>
</dbReference>
<feature type="domain" description="Bacillithiol biosynthesis BshC C-terminal coiled-coil" evidence="2">
    <location>
        <begin position="375"/>
        <end position="495"/>
    </location>
</feature>
<sequence>MTDRFWIRHGTLLETEPPAWEGGFTVQGPLFQPEEMPAGGGEGMPPQTDSFWNDLLQLNRRLGATKKALSLLKDVSRGKADVLITGQQPGILGGPLYNFLKLATTVVTARRWSEHSGRPVLPLFWGVTDDTDFGEISWTLLPDRQLRLNKIRIEPEPESQQNMVGCFPRESWQEGFDQALGLIGVEGDLNREPVWLKSLAGLPGDDWGEAFLALLLHLTGPHPLIVVDGRRPSLLSPARPLFEKYLEHLPAAMDAIKSRGEELQKRQITPLLDSESALRPIYILKESKRIRRDGEAEGMWAPNVILRPLMQGYLFPQRGVVVGLGEILYRIQMRDLYKIMDLQPPALLPRFSATILPPWVQQLPKDIVPMEWLLDIEAARAKLERSPAGEKLGHLSGGFRKKLRAILAGMAEIGSEEDKSYPQLVASVERKIDFQIKRLEEGLRAKIRARRLRENPGLAHFEEFLRPKGRLQERGLSLLTAGLFCGPDIYSEILDWVEEWGNQWSGSEGKWSHWVMGPPKDKS</sequence>
<reference evidence="3" key="1">
    <citation type="submission" date="2021-05" db="EMBL/GenBank/DDBJ databases">
        <title>Energy efficiency and biological interactions define the core microbiome of deep oligotrophic groundwater.</title>
        <authorList>
            <person name="Mehrshad M."/>
            <person name="Lopez-Fernandez M."/>
            <person name="Bell E."/>
            <person name="Bernier-Latmani R."/>
            <person name="Bertilsson S."/>
            <person name="Dopson M."/>
        </authorList>
    </citation>
    <scope>NUCLEOTIDE SEQUENCE</scope>
    <source>
        <strain evidence="3">Modern_marine.mb.64</strain>
    </source>
</reference>
<dbReference type="InterPro" id="IPR055398">
    <property type="entry name" value="Rossmann-like_BshC"/>
</dbReference>
<dbReference type="InterPro" id="IPR055399">
    <property type="entry name" value="CC_BshC"/>
</dbReference>
<gene>
    <name evidence="3" type="primary">bshC</name>
    <name evidence="3" type="ORF">KJ970_09900</name>
</gene>
<proteinExistence type="predicted"/>